<name>A0A2T4DPQ1_9BACT</name>
<dbReference type="InterPro" id="IPR025665">
    <property type="entry name" value="Beta-barrel_OMP_2"/>
</dbReference>
<dbReference type="EMBL" id="PYVU01000092">
    <property type="protein sequence ID" value="PTB95708.1"/>
    <property type="molecule type" value="Genomic_DNA"/>
</dbReference>
<dbReference type="Proteomes" id="UP000240608">
    <property type="component" value="Unassembled WGS sequence"/>
</dbReference>
<feature type="domain" description="Outer membrane protein beta-barrel" evidence="1">
    <location>
        <begin position="94"/>
        <end position="245"/>
    </location>
</feature>
<sequence>MELFRIRKAFYLLYAINKTLSLSAESENKKSFMKKLLTLSLLLISILSLKAQNLEEKNTFGPRPDLRGDLTLSFGLSQLAHNDVEALDLRTFGNNYFSIGYTYPIQLGKSNFTFNGGLSFSFARYAFDSALTLNYAQNTLGEGQVIVLDGIGEDIIGTGFVDKTKFQSNYVNLPVEFRYYINKDKIGRGLFVAAGGSIGYLIGGKTKIKYTEEEESKKLIRRDDFELNQFRYGAHVRVGVAGFGAFFNYDLSELFNPGKGPENTTTIPYRFGVSFNLF</sequence>
<comment type="caution">
    <text evidence="2">The sequence shown here is derived from an EMBL/GenBank/DDBJ whole genome shotgun (WGS) entry which is preliminary data.</text>
</comment>
<evidence type="ECO:0000259" key="1">
    <source>
        <dbReference type="Pfam" id="PF13568"/>
    </source>
</evidence>
<organism evidence="2 3">
    <name type="scientific">Marivirga lumbricoides</name>
    <dbReference type="NCBI Taxonomy" id="1046115"/>
    <lineage>
        <taxon>Bacteria</taxon>
        <taxon>Pseudomonadati</taxon>
        <taxon>Bacteroidota</taxon>
        <taxon>Cytophagia</taxon>
        <taxon>Cytophagales</taxon>
        <taxon>Marivirgaceae</taxon>
        <taxon>Marivirga</taxon>
    </lineage>
</organism>
<protein>
    <recommendedName>
        <fullName evidence="1">Outer membrane protein beta-barrel domain-containing protein</fullName>
    </recommendedName>
</protein>
<dbReference type="AlphaFoldDB" id="A0A2T4DPQ1"/>
<accession>A0A2T4DPQ1</accession>
<evidence type="ECO:0000313" key="2">
    <source>
        <dbReference type="EMBL" id="PTB95708.1"/>
    </source>
</evidence>
<proteinExistence type="predicted"/>
<reference evidence="2 3" key="1">
    <citation type="submission" date="2018-03" db="EMBL/GenBank/DDBJ databases">
        <title>Cross-interface Injection: A General Nanoliter Liquid Handling Method Applied to Single Cells Genome Amplification Automated Nanoliter Liquid Handling Applied to Single Cell Multiple Displacement Amplification.</title>
        <authorList>
            <person name="Yun J."/>
            <person name="Xu P."/>
            <person name="Xu J."/>
            <person name="Dai X."/>
            <person name="Wang Y."/>
            <person name="Zheng X."/>
            <person name="Cao C."/>
            <person name="Yi Q."/>
            <person name="Zhu Y."/>
            <person name="Wang L."/>
            <person name="Dong Z."/>
            <person name="Huang Y."/>
            <person name="Huang L."/>
            <person name="Du W."/>
        </authorList>
    </citation>
    <scope>NUCLEOTIDE SEQUENCE [LARGE SCALE GENOMIC DNA]</scope>
    <source>
        <strain evidence="2 3">Z-D1-2</strain>
    </source>
</reference>
<gene>
    <name evidence="2" type="ORF">C9994_10575</name>
</gene>
<dbReference type="Pfam" id="PF13568">
    <property type="entry name" value="OMP_b-brl_2"/>
    <property type="match status" value="1"/>
</dbReference>
<evidence type="ECO:0000313" key="3">
    <source>
        <dbReference type="Proteomes" id="UP000240608"/>
    </source>
</evidence>